<accession>A0ABQ1V7G3</accession>
<name>A0ABQ1V7G3_9BACT</name>
<evidence type="ECO:0000313" key="1">
    <source>
        <dbReference type="EMBL" id="GGF42537.1"/>
    </source>
</evidence>
<organism evidence="1 2">
    <name type="scientific">Echinicola rosea</name>
    <dbReference type="NCBI Taxonomy" id="1807691"/>
    <lineage>
        <taxon>Bacteria</taxon>
        <taxon>Pseudomonadati</taxon>
        <taxon>Bacteroidota</taxon>
        <taxon>Cytophagia</taxon>
        <taxon>Cytophagales</taxon>
        <taxon>Cyclobacteriaceae</taxon>
        <taxon>Echinicola</taxon>
    </lineage>
</organism>
<dbReference type="Proteomes" id="UP000647339">
    <property type="component" value="Unassembled WGS sequence"/>
</dbReference>
<sequence>MDNFSRTYLKVKASSFYNFGKLSNYLLSNNTLLETQGEVTAYDIVFRRKPKNPI</sequence>
<keyword evidence="2" id="KW-1185">Reference proteome</keyword>
<evidence type="ECO:0000313" key="2">
    <source>
        <dbReference type="Proteomes" id="UP000647339"/>
    </source>
</evidence>
<proteinExistence type="predicted"/>
<gene>
    <name evidence="1" type="ORF">GCM10011339_33770</name>
</gene>
<dbReference type="EMBL" id="BMIU01000019">
    <property type="protein sequence ID" value="GGF42537.1"/>
    <property type="molecule type" value="Genomic_DNA"/>
</dbReference>
<reference evidence="2" key="1">
    <citation type="journal article" date="2019" name="Int. J. Syst. Evol. Microbiol.">
        <title>The Global Catalogue of Microorganisms (GCM) 10K type strain sequencing project: providing services to taxonomists for standard genome sequencing and annotation.</title>
        <authorList>
            <consortium name="The Broad Institute Genomics Platform"/>
            <consortium name="The Broad Institute Genome Sequencing Center for Infectious Disease"/>
            <person name="Wu L."/>
            <person name="Ma J."/>
        </authorList>
    </citation>
    <scope>NUCLEOTIDE SEQUENCE [LARGE SCALE GENOMIC DNA]</scope>
    <source>
        <strain evidence="2">CGMCC 1.15407</strain>
    </source>
</reference>
<comment type="caution">
    <text evidence="1">The sequence shown here is derived from an EMBL/GenBank/DDBJ whole genome shotgun (WGS) entry which is preliminary data.</text>
</comment>
<protein>
    <submittedName>
        <fullName evidence="1">Uncharacterized protein</fullName>
    </submittedName>
</protein>